<dbReference type="Proteomes" id="UP000631114">
    <property type="component" value="Unassembled WGS sequence"/>
</dbReference>
<dbReference type="InterPro" id="IPR029485">
    <property type="entry name" value="CAT_C"/>
</dbReference>
<proteinExistence type="predicted"/>
<dbReference type="AlphaFoldDB" id="A0A835M2F5"/>
<keyword evidence="2" id="KW-1133">Transmembrane helix</keyword>
<name>A0A835M2F5_9MAGN</name>
<evidence type="ECO:0000256" key="1">
    <source>
        <dbReference type="SAM" id="MobiDB-lite"/>
    </source>
</evidence>
<dbReference type="Pfam" id="PF13906">
    <property type="entry name" value="AA_permease_C"/>
    <property type="match status" value="1"/>
</dbReference>
<feature type="transmembrane region" description="Helical" evidence="2">
    <location>
        <begin position="6"/>
        <end position="33"/>
    </location>
</feature>
<keyword evidence="2" id="KW-0472">Membrane</keyword>
<evidence type="ECO:0000313" key="4">
    <source>
        <dbReference type="EMBL" id="KAF9617168.1"/>
    </source>
</evidence>
<feature type="compositionally biased region" description="Polar residues" evidence="1">
    <location>
        <begin position="244"/>
        <end position="254"/>
    </location>
</feature>
<evidence type="ECO:0000259" key="3">
    <source>
        <dbReference type="Pfam" id="PF13906"/>
    </source>
</evidence>
<feature type="region of interest" description="Disordered" evidence="1">
    <location>
        <begin position="239"/>
        <end position="264"/>
    </location>
</feature>
<evidence type="ECO:0000313" key="5">
    <source>
        <dbReference type="Proteomes" id="UP000631114"/>
    </source>
</evidence>
<sequence length="264" mass="29413">MPCVFVYISFARVSVCAVGGMLLLCGLFILYWVDQDDARHSFRHAGGFLCPFVPLLPIACILVNVYLMINLGIGIIKAASHTFQVHCNSCCPLSTPESSSGSYRDSSGLPPPAAYIHLLIIIPSSSSRRTTRCWWSKWEVQVTCIIVLEPQTNRFAQLQDHHHRTVQLQALDHLFPMILDGHKGIGGSIQLTLVKFLDLEVVISLVIVSVFGKAGKNVCSRSRGSIYMELCFNEDGDDNKARTTKASGNNNYKSYTPHRDFKHR</sequence>
<feature type="transmembrane region" description="Helical" evidence="2">
    <location>
        <begin position="45"/>
        <end position="69"/>
    </location>
</feature>
<dbReference type="OrthoDB" id="3900342at2759"/>
<accession>A0A835M2F5</accession>
<keyword evidence="5" id="KW-1185">Reference proteome</keyword>
<reference evidence="4 5" key="1">
    <citation type="submission" date="2020-10" db="EMBL/GenBank/DDBJ databases">
        <title>The Coptis chinensis genome and diversification of protoberbering-type alkaloids.</title>
        <authorList>
            <person name="Wang B."/>
            <person name="Shu S."/>
            <person name="Song C."/>
            <person name="Liu Y."/>
        </authorList>
    </citation>
    <scope>NUCLEOTIDE SEQUENCE [LARGE SCALE GENOMIC DNA]</scope>
    <source>
        <strain evidence="4">HL-2020</strain>
        <tissue evidence="4">Leaf</tissue>
    </source>
</reference>
<feature type="domain" description="Cationic amino acid transporter C-terminal" evidence="3">
    <location>
        <begin position="48"/>
        <end position="73"/>
    </location>
</feature>
<evidence type="ECO:0000256" key="2">
    <source>
        <dbReference type="SAM" id="Phobius"/>
    </source>
</evidence>
<gene>
    <name evidence="4" type="ORF">IFM89_034319</name>
</gene>
<protein>
    <recommendedName>
        <fullName evidence="3">Cationic amino acid transporter C-terminal domain-containing protein</fullName>
    </recommendedName>
</protein>
<organism evidence="4 5">
    <name type="scientific">Coptis chinensis</name>
    <dbReference type="NCBI Taxonomy" id="261450"/>
    <lineage>
        <taxon>Eukaryota</taxon>
        <taxon>Viridiplantae</taxon>
        <taxon>Streptophyta</taxon>
        <taxon>Embryophyta</taxon>
        <taxon>Tracheophyta</taxon>
        <taxon>Spermatophyta</taxon>
        <taxon>Magnoliopsida</taxon>
        <taxon>Ranunculales</taxon>
        <taxon>Ranunculaceae</taxon>
        <taxon>Coptidoideae</taxon>
        <taxon>Coptis</taxon>
    </lineage>
</organism>
<keyword evidence="2" id="KW-0812">Transmembrane</keyword>
<dbReference type="EMBL" id="JADFTS010000003">
    <property type="protein sequence ID" value="KAF9617168.1"/>
    <property type="molecule type" value="Genomic_DNA"/>
</dbReference>
<comment type="caution">
    <text evidence="4">The sequence shown here is derived from an EMBL/GenBank/DDBJ whole genome shotgun (WGS) entry which is preliminary data.</text>
</comment>